<comment type="caution">
    <text evidence="1">The sequence shown here is derived from an EMBL/GenBank/DDBJ whole genome shotgun (WGS) entry which is preliminary data.</text>
</comment>
<sequence length="136" mass="15397">MASECVPLPFPPNLVGKSALTKYDHFSELEKTGPFRLPPPSSIPFQLLPPPQLLSHGKSFKYLLSPSLLCLPPEVPCSYRARDSLVSTPKLNGNCHLQKEKTKKEKKKKKKKPFFLLKTDLQLPEGFVNKKRKTNK</sequence>
<keyword evidence="2" id="KW-1185">Reference proteome</keyword>
<gene>
    <name evidence="1" type="ORF">DR999_PMT08348</name>
</gene>
<evidence type="ECO:0000313" key="1">
    <source>
        <dbReference type="EMBL" id="TFK08746.1"/>
    </source>
</evidence>
<evidence type="ECO:0000313" key="2">
    <source>
        <dbReference type="Proteomes" id="UP000297703"/>
    </source>
</evidence>
<name>A0A4D9EF73_9SAUR</name>
<protein>
    <submittedName>
        <fullName evidence="1">Interactor protein for cytohesin exchange factors 1</fullName>
    </submittedName>
</protein>
<proteinExistence type="predicted"/>
<accession>A0A4D9EF73</accession>
<dbReference type="AlphaFoldDB" id="A0A4D9EF73"/>
<dbReference type="EMBL" id="QXTE01000065">
    <property type="protein sequence ID" value="TFK08746.1"/>
    <property type="molecule type" value="Genomic_DNA"/>
</dbReference>
<organism evidence="1 2">
    <name type="scientific">Platysternon megacephalum</name>
    <name type="common">big-headed turtle</name>
    <dbReference type="NCBI Taxonomy" id="55544"/>
    <lineage>
        <taxon>Eukaryota</taxon>
        <taxon>Metazoa</taxon>
        <taxon>Chordata</taxon>
        <taxon>Craniata</taxon>
        <taxon>Vertebrata</taxon>
        <taxon>Euteleostomi</taxon>
        <taxon>Archelosauria</taxon>
        <taxon>Testudinata</taxon>
        <taxon>Testudines</taxon>
        <taxon>Cryptodira</taxon>
        <taxon>Durocryptodira</taxon>
        <taxon>Testudinoidea</taxon>
        <taxon>Platysternidae</taxon>
        <taxon>Platysternon</taxon>
    </lineage>
</organism>
<reference evidence="1 2" key="2">
    <citation type="submission" date="2019-04" db="EMBL/GenBank/DDBJ databases">
        <title>The genome sequence of big-headed turtle.</title>
        <authorList>
            <person name="Gong S."/>
        </authorList>
    </citation>
    <scope>NUCLEOTIDE SEQUENCE [LARGE SCALE GENOMIC DNA]</scope>
    <source>
        <strain evidence="1">DO16091913</strain>
        <tissue evidence="1">Muscle</tissue>
    </source>
</reference>
<dbReference type="Proteomes" id="UP000297703">
    <property type="component" value="Unassembled WGS sequence"/>
</dbReference>
<reference evidence="1 2" key="1">
    <citation type="submission" date="2019-04" db="EMBL/GenBank/DDBJ databases">
        <title>Draft genome of the big-headed turtle Platysternon megacephalum.</title>
        <authorList>
            <person name="Gong S."/>
        </authorList>
    </citation>
    <scope>NUCLEOTIDE SEQUENCE [LARGE SCALE GENOMIC DNA]</scope>
    <source>
        <strain evidence="1">DO16091913</strain>
        <tissue evidence="1">Muscle</tissue>
    </source>
</reference>